<comment type="cofactor">
    <cofactor evidence="11">
        <name>NADPH</name>
        <dbReference type="ChEBI" id="CHEBI:57783"/>
    </cofactor>
</comment>
<evidence type="ECO:0000256" key="5">
    <source>
        <dbReference type="ARBA" id="ARBA00022723"/>
    </source>
</evidence>
<dbReference type="InterPro" id="IPR000262">
    <property type="entry name" value="FMN-dep_DH"/>
</dbReference>
<dbReference type="CDD" id="cd02811">
    <property type="entry name" value="IDI-2_FMN"/>
    <property type="match status" value="1"/>
</dbReference>
<dbReference type="RefSeq" id="WP_125008175.1">
    <property type="nucleotide sequence ID" value="NZ_BEXA01000002.1"/>
</dbReference>
<feature type="binding site" evidence="11">
    <location>
        <position position="153"/>
    </location>
    <ligand>
        <name>substrate</name>
    </ligand>
</feature>
<dbReference type="EMBL" id="BEXA01000002">
    <property type="protein sequence ID" value="GAY73012.1"/>
    <property type="molecule type" value="Genomic_DNA"/>
</dbReference>
<evidence type="ECO:0000256" key="9">
    <source>
        <dbReference type="ARBA" id="ARBA00023235"/>
    </source>
</evidence>
<dbReference type="Gene3D" id="3.20.20.70">
    <property type="entry name" value="Aldolase class I"/>
    <property type="match status" value="1"/>
</dbReference>
<dbReference type="PIRSF" id="PIRSF003314">
    <property type="entry name" value="IPP_isomerase"/>
    <property type="match status" value="1"/>
</dbReference>
<comment type="cofactor">
    <cofactor evidence="1 11">
        <name>FMN</name>
        <dbReference type="ChEBI" id="CHEBI:58210"/>
    </cofactor>
</comment>
<comment type="subcellular location">
    <subcellularLocation>
        <location evidence="11">Cytoplasm</location>
    </subcellularLocation>
</comment>
<evidence type="ECO:0000256" key="7">
    <source>
        <dbReference type="ARBA" id="ARBA00022857"/>
    </source>
</evidence>
<feature type="binding site" evidence="11">
    <location>
        <begin position="260"/>
        <end position="262"/>
    </location>
    <ligand>
        <name>FMN</name>
        <dbReference type="ChEBI" id="CHEBI:58210"/>
    </ligand>
</feature>
<dbReference type="SUPFAM" id="SSF51395">
    <property type="entry name" value="FMN-linked oxidoreductases"/>
    <property type="match status" value="1"/>
</dbReference>
<comment type="subunit">
    <text evidence="10 11">Homooctamer. Dimer of tetramers.</text>
</comment>
<evidence type="ECO:0000256" key="4">
    <source>
        <dbReference type="ARBA" id="ARBA00022643"/>
    </source>
</evidence>
<comment type="catalytic activity">
    <reaction evidence="11">
        <text>isopentenyl diphosphate = dimethylallyl diphosphate</text>
        <dbReference type="Rhea" id="RHEA:23284"/>
        <dbReference type="ChEBI" id="CHEBI:57623"/>
        <dbReference type="ChEBI" id="CHEBI:128769"/>
        <dbReference type="EC" id="5.3.3.2"/>
    </reaction>
</comment>
<organism evidence="13 14">
    <name type="scientific">Lentilactobacillus kosonis</name>
    <dbReference type="NCBI Taxonomy" id="2810561"/>
    <lineage>
        <taxon>Bacteria</taxon>
        <taxon>Bacillati</taxon>
        <taxon>Bacillota</taxon>
        <taxon>Bacilli</taxon>
        <taxon>Lactobacillales</taxon>
        <taxon>Lactobacillaceae</taxon>
        <taxon>Lentilactobacillus</taxon>
    </lineage>
</organism>
<evidence type="ECO:0000313" key="14">
    <source>
        <dbReference type="Proteomes" id="UP000286974"/>
    </source>
</evidence>
<accession>A0A401FKW0</accession>
<dbReference type="EC" id="5.3.3.2" evidence="11"/>
<feature type="binding site" evidence="11">
    <location>
        <position position="209"/>
    </location>
    <ligand>
        <name>FMN</name>
        <dbReference type="ChEBI" id="CHEBI:58210"/>
    </ligand>
</feature>
<keyword evidence="7 11" id="KW-0521">NADP</keyword>
<dbReference type="GO" id="GO:0004452">
    <property type="term" value="F:isopentenyl-diphosphate delta-isomerase activity"/>
    <property type="evidence" value="ECO:0007669"/>
    <property type="project" value="UniProtKB-UniRule"/>
</dbReference>
<evidence type="ECO:0000256" key="1">
    <source>
        <dbReference type="ARBA" id="ARBA00001917"/>
    </source>
</evidence>
<dbReference type="GO" id="GO:0070402">
    <property type="term" value="F:NADPH binding"/>
    <property type="evidence" value="ECO:0007669"/>
    <property type="project" value="UniProtKB-UniRule"/>
</dbReference>
<dbReference type="PANTHER" id="PTHR43665:SF1">
    <property type="entry name" value="ISOPENTENYL-DIPHOSPHATE DELTA-ISOMERASE"/>
    <property type="match status" value="1"/>
</dbReference>
<dbReference type="InterPro" id="IPR011179">
    <property type="entry name" value="IPdP_isomerase"/>
</dbReference>
<dbReference type="PANTHER" id="PTHR43665">
    <property type="entry name" value="ISOPENTENYL-DIPHOSPHATE DELTA-ISOMERASE"/>
    <property type="match status" value="1"/>
</dbReference>
<feature type="binding site" evidence="11">
    <location>
        <position position="123"/>
    </location>
    <ligand>
        <name>FMN</name>
        <dbReference type="ChEBI" id="CHEBI:58210"/>
    </ligand>
</feature>
<keyword evidence="2 11" id="KW-0963">Cytoplasm</keyword>
<dbReference type="GO" id="GO:0016491">
    <property type="term" value="F:oxidoreductase activity"/>
    <property type="evidence" value="ECO:0007669"/>
    <property type="project" value="InterPro"/>
</dbReference>
<keyword evidence="5 11" id="KW-0479">Metal-binding</keyword>
<dbReference type="GO" id="GO:0000287">
    <property type="term" value="F:magnesium ion binding"/>
    <property type="evidence" value="ECO:0007669"/>
    <property type="project" value="UniProtKB-UniRule"/>
</dbReference>
<keyword evidence="8 11" id="KW-0414">Isoprene biosynthesis</keyword>
<evidence type="ECO:0000256" key="11">
    <source>
        <dbReference type="HAMAP-Rule" id="MF_00354"/>
    </source>
</evidence>
<protein>
    <recommendedName>
        <fullName evidence="11">Isopentenyl-diphosphate delta-isomerase</fullName>
        <shortName evidence="11">IPP isomerase</shortName>
        <ecNumber evidence="11">5.3.3.2</ecNumber>
    </recommendedName>
    <alternativeName>
        <fullName evidence="11">Isopentenyl diphosphate:dimethylallyl diphosphate isomerase</fullName>
    </alternativeName>
    <alternativeName>
        <fullName evidence="11">Isopentenyl pyrophosphate isomerase</fullName>
    </alternativeName>
    <alternativeName>
        <fullName evidence="11">Type 2 isopentenyl diphosphate isomerase</fullName>
        <shortName evidence="11">IDI-2</shortName>
    </alternativeName>
</protein>
<comment type="caution">
    <text evidence="11">Lacks conserved residue(s) required for the propagation of feature annotation.</text>
</comment>
<reference evidence="13 14" key="1">
    <citation type="submission" date="2017-11" db="EMBL/GenBank/DDBJ databases">
        <title>Draft Genome Sequence of Lactobacillus curieae NBRC 111893 isolated from Koso, a Japanese sugar-Vegetable Fermented Beverage.</title>
        <authorList>
            <person name="Chiou T.Y."/>
            <person name="Oshima K."/>
            <person name="Suda W."/>
            <person name="Hattori M."/>
            <person name="Takahashi T."/>
        </authorList>
    </citation>
    <scope>NUCLEOTIDE SEQUENCE [LARGE SCALE GENOMIC DNA]</scope>
    <source>
        <strain evidence="13 14">NBRC111893</strain>
    </source>
</reference>
<feature type="binding site" evidence="11">
    <location>
        <position position="184"/>
    </location>
    <ligand>
        <name>FMN</name>
        <dbReference type="ChEBI" id="CHEBI:58210"/>
    </ligand>
</feature>
<keyword evidence="3 11" id="KW-0285">Flavoprotein</keyword>
<feature type="binding site" evidence="11">
    <location>
        <begin position="64"/>
        <end position="66"/>
    </location>
    <ligand>
        <name>FMN</name>
        <dbReference type="ChEBI" id="CHEBI:58210"/>
    </ligand>
</feature>
<evidence type="ECO:0000256" key="8">
    <source>
        <dbReference type="ARBA" id="ARBA00023229"/>
    </source>
</evidence>
<dbReference type="InterPro" id="IPR013785">
    <property type="entry name" value="Aldolase_TIM"/>
</dbReference>
<dbReference type="Proteomes" id="UP000286974">
    <property type="component" value="Unassembled WGS sequence"/>
</dbReference>
<feature type="binding site" evidence="11">
    <location>
        <position position="94"/>
    </location>
    <ligand>
        <name>FMN</name>
        <dbReference type="ChEBI" id="CHEBI:58210"/>
    </ligand>
</feature>
<feature type="binding site" evidence="11">
    <location>
        <begin position="8"/>
        <end position="9"/>
    </location>
    <ligand>
        <name>substrate</name>
    </ligand>
</feature>
<evidence type="ECO:0000313" key="13">
    <source>
        <dbReference type="EMBL" id="GAY73012.1"/>
    </source>
</evidence>
<comment type="cofactor">
    <cofactor evidence="11">
        <name>Mg(2+)</name>
        <dbReference type="ChEBI" id="CHEBI:18420"/>
    </cofactor>
</comment>
<dbReference type="AlphaFoldDB" id="A0A401FKW0"/>
<keyword evidence="4 11" id="KW-0288">FMN</keyword>
<dbReference type="OrthoDB" id="9795032at2"/>
<feature type="domain" description="FMN-dependent dehydrogenase" evidence="12">
    <location>
        <begin position="146"/>
        <end position="325"/>
    </location>
</feature>
<comment type="function">
    <text evidence="11">Involved in the biosynthesis of isoprenoids. Catalyzes the 1,3-allylic rearrangement of the homoallylic substrate isopentenyl (IPP) to its allylic isomer, dimethylallyl diphosphate (DMAPP).</text>
</comment>
<dbReference type="Pfam" id="PF01070">
    <property type="entry name" value="FMN_dh"/>
    <property type="match status" value="1"/>
</dbReference>
<feature type="binding site" evidence="11">
    <location>
        <begin position="281"/>
        <end position="282"/>
    </location>
    <ligand>
        <name>FMN</name>
        <dbReference type="ChEBI" id="CHEBI:58210"/>
    </ligand>
</feature>
<proteinExistence type="inferred from homology"/>
<feature type="binding site" evidence="11">
    <location>
        <position position="154"/>
    </location>
    <ligand>
        <name>Mg(2+)</name>
        <dbReference type="ChEBI" id="CHEBI:18420"/>
    </ligand>
</feature>
<keyword evidence="14" id="KW-1185">Reference proteome</keyword>
<keyword evidence="6 11" id="KW-0460">Magnesium</keyword>
<sequence length="346" mass="37737">MVSQQSHRKDEHLSLAEHFHTDDSSKFSGVRLIPTSLPKYGVDDIDISTQLENLNFHVPFYINAITGGSQQSQKINHRLANIAKQTGLAMAVGSQSIAINDPKQRASFTTVREVNPDGLVIANIGANHDATDAQQAVEMLQADMLQVHINSAQELIMPEGDRTFNFIANLKAILAQATVPVIVKEVGFGMSQQTITELANLGVKIIDVSGSGGTNFASIENFRRANKEMAYMQSWGLSTVESLLEADPINLDVNVIASGGVKTPLDIAKCFALGADLVGMSGEVLHLLLSNEDDEAIINQINDWIYGLKTIMVLTNSKNIANLKQTDKIFSSELLNFKQQRNSGLY</sequence>
<feature type="binding site" evidence="11">
    <location>
        <position position="214"/>
    </location>
    <ligand>
        <name>FMN</name>
        <dbReference type="ChEBI" id="CHEBI:58210"/>
    </ligand>
</feature>
<name>A0A401FKW0_9LACO</name>
<comment type="similarity">
    <text evidence="11">Belongs to the IPP isomerase type 2 family.</text>
</comment>
<keyword evidence="9 11" id="KW-0413">Isomerase</keyword>
<evidence type="ECO:0000256" key="6">
    <source>
        <dbReference type="ARBA" id="ARBA00022842"/>
    </source>
</evidence>
<dbReference type="GO" id="GO:0005737">
    <property type="term" value="C:cytoplasm"/>
    <property type="evidence" value="ECO:0007669"/>
    <property type="project" value="UniProtKB-SubCell"/>
</dbReference>
<dbReference type="NCBIfam" id="TIGR02151">
    <property type="entry name" value="IPP_isom_2"/>
    <property type="match status" value="1"/>
</dbReference>
<evidence type="ECO:0000256" key="3">
    <source>
        <dbReference type="ARBA" id="ARBA00022630"/>
    </source>
</evidence>
<dbReference type="GO" id="GO:0008299">
    <property type="term" value="P:isoprenoid biosynthetic process"/>
    <property type="evidence" value="ECO:0007669"/>
    <property type="project" value="UniProtKB-UniRule"/>
</dbReference>
<evidence type="ECO:0000259" key="12">
    <source>
        <dbReference type="Pfam" id="PF01070"/>
    </source>
</evidence>
<evidence type="ECO:0000256" key="2">
    <source>
        <dbReference type="ARBA" id="ARBA00022490"/>
    </source>
</evidence>
<gene>
    <name evidence="11" type="primary">fni</name>
    <name evidence="13" type="ORF">NBRC111893_1158</name>
</gene>
<evidence type="ECO:0000256" key="10">
    <source>
        <dbReference type="ARBA" id="ARBA00025810"/>
    </source>
</evidence>
<dbReference type="HAMAP" id="MF_00354">
    <property type="entry name" value="Idi_2"/>
    <property type="match status" value="1"/>
</dbReference>
<comment type="caution">
    <text evidence="13">The sequence shown here is derived from an EMBL/GenBank/DDBJ whole genome shotgun (WGS) entry which is preliminary data.</text>
</comment>
<dbReference type="GO" id="GO:0010181">
    <property type="term" value="F:FMN binding"/>
    <property type="evidence" value="ECO:0007669"/>
    <property type="project" value="UniProtKB-UniRule"/>
</dbReference>